<evidence type="ECO:0000256" key="1">
    <source>
        <dbReference type="SAM" id="MobiDB-lite"/>
    </source>
</evidence>
<dbReference type="Proteomes" id="UP000507954">
    <property type="component" value="Unassembled WGS sequence"/>
</dbReference>
<accession>A0A508X1C9</accession>
<evidence type="ECO:0000313" key="2">
    <source>
        <dbReference type="EMBL" id="VTZ62751.1"/>
    </source>
</evidence>
<reference evidence="2 3" key="1">
    <citation type="submission" date="2019-06" db="EMBL/GenBank/DDBJ databases">
        <authorList>
            <person name="Le Quere A."/>
            <person name="Colella S."/>
        </authorList>
    </citation>
    <scope>NUCLEOTIDE SEQUENCE [LARGE SCALE GENOMIC DNA]</scope>
    <source>
        <strain evidence="2">EmedicaeMD41</strain>
    </source>
</reference>
<dbReference type="AlphaFoldDB" id="A0A508X1C9"/>
<gene>
    <name evidence="2" type="ORF">EMEDMD4_440065</name>
</gene>
<dbReference type="EMBL" id="CABFNB010000111">
    <property type="protein sequence ID" value="VTZ62751.1"/>
    <property type="molecule type" value="Genomic_DNA"/>
</dbReference>
<proteinExistence type="predicted"/>
<name>A0A508X1C9_9HYPH</name>
<protein>
    <submittedName>
        <fullName evidence="2">Uncharacterized protein</fullName>
    </submittedName>
</protein>
<sequence>MSPKSAQRFWGNDMHKQGNMSPKSAQRFWGNDMHNINRAHEMRPALPRTSTPAIRTEILPCPMRVTKASPFRF</sequence>
<evidence type="ECO:0000313" key="3">
    <source>
        <dbReference type="Proteomes" id="UP000507954"/>
    </source>
</evidence>
<organism evidence="2 3">
    <name type="scientific">Sinorhizobium medicae</name>
    <dbReference type="NCBI Taxonomy" id="110321"/>
    <lineage>
        <taxon>Bacteria</taxon>
        <taxon>Pseudomonadati</taxon>
        <taxon>Pseudomonadota</taxon>
        <taxon>Alphaproteobacteria</taxon>
        <taxon>Hyphomicrobiales</taxon>
        <taxon>Rhizobiaceae</taxon>
        <taxon>Sinorhizobium/Ensifer group</taxon>
        <taxon>Sinorhizobium</taxon>
    </lineage>
</organism>
<feature type="region of interest" description="Disordered" evidence="1">
    <location>
        <begin position="1"/>
        <end position="28"/>
    </location>
</feature>